<evidence type="ECO:0000256" key="5">
    <source>
        <dbReference type="SAM" id="MobiDB-lite"/>
    </source>
</evidence>
<dbReference type="PANTHER" id="PTHR46496:SF1">
    <property type="entry name" value="ZEAXANTHIN EPOXIDASE, CHLOROPLASTIC"/>
    <property type="match status" value="1"/>
</dbReference>
<dbReference type="InterPro" id="IPR036188">
    <property type="entry name" value="FAD/NAD-bd_sf"/>
</dbReference>
<feature type="compositionally biased region" description="Basic and acidic residues" evidence="5">
    <location>
        <begin position="559"/>
        <end position="569"/>
    </location>
</feature>
<comment type="cofactor">
    <cofactor evidence="1">
        <name>FAD</name>
        <dbReference type="ChEBI" id="CHEBI:57692"/>
    </cofactor>
</comment>
<sequence length="617" mass="68666">MISLKEGRSEVQVLLLVLGAVFGLSPKVGIAGGGVGGLTAAVALQKRGFEVSVYEKTGKFARFGGPIQLASNALSTLKAIDEEVFEEVMAQFTFTGTRRCGIKDGLRSRGFKTSGVFETSYFWDEETPHDWYVTFPLKECADAFELPYTGVVDRPVLQQILLKRVVEANVFQNKTVTSYRNDAGNGGVEVCFADGSRDRCDVLIGADGIWSGVRAQMYYGSDDGSAEAKKKRGCDYSGYTVFAGEAVLDLPDYYQVGYNVYLGPRRYFVKSDVGDGRVQWYAFCGMEPGTKFAGNAWEGEETGSSDVVDYILSLHEGWTPEIEFILRNTDPSTVEQRDLYDRNPLGVLFRPWVDGSVVLLGDAVHPMMPNLGQGGCQAIEDAYELAVALGNSDGDIATALGAYQSKRKPRAAAVTFLSRLASDLIIHAFDTPWSWVDDKGTSWQSYLTTVWKPLLQLVIFPAQFLFLYSYSPTEIWVEVGRSIGAARGTRRQQDLGFAKVADPDLLRSVHQDIRRLEIAMRDATRVHVRDGGGHVNQNVRGKFLVVSRENLLKRPPPKLHHEQSRREVDQPNDVRVPERRQRLGFFASAAMALYRDKPRSVQRLEPHSPERPRPEDL</sequence>
<dbReference type="SUPFAM" id="SSF51905">
    <property type="entry name" value="FAD/NAD(P)-binding domain"/>
    <property type="match status" value="1"/>
</dbReference>
<dbReference type="PRINTS" id="PR00420">
    <property type="entry name" value="RNGMNOXGNASE"/>
</dbReference>
<feature type="domain" description="FAD-binding" evidence="6">
    <location>
        <begin position="349"/>
        <end position="415"/>
    </location>
</feature>
<reference evidence="7" key="1">
    <citation type="submission" date="2023-01" db="EMBL/GenBank/DDBJ databases">
        <title>Metagenome sequencing of chrysophaentin producing Chrysophaeum taylorii.</title>
        <authorList>
            <person name="Davison J."/>
            <person name="Bewley C."/>
        </authorList>
    </citation>
    <scope>NUCLEOTIDE SEQUENCE</scope>
    <source>
        <strain evidence="7">NIES-1699</strain>
    </source>
</reference>
<keyword evidence="3" id="KW-0274">FAD</keyword>
<dbReference type="AlphaFoldDB" id="A0AAD7XK57"/>
<evidence type="ECO:0000256" key="4">
    <source>
        <dbReference type="ARBA" id="ARBA00023002"/>
    </source>
</evidence>
<keyword evidence="2" id="KW-0285">Flavoprotein</keyword>
<accession>A0AAD7XK57</accession>
<feature type="region of interest" description="Disordered" evidence="5">
    <location>
        <begin position="554"/>
        <end position="575"/>
    </location>
</feature>
<dbReference type="InterPro" id="IPR002938">
    <property type="entry name" value="FAD-bd"/>
</dbReference>
<keyword evidence="4" id="KW-0560">Oxidoreductase</keyword>
<gene>
    <name evidence="7" type="ORF">CTAYLR_009754</name>
</gene>
<dbReference type="EMBL" id="JAQMWT010000437">
    <property type="protein sequence ID" value="KAJ8601336.1"/>
    <property type="molecule type" value="Genomic_DNA"/>
</dbReference>
<dbReference type="Pfam" id="PF01494">
    <property type="entry name" value="FAD_binding_3"/>
    <property type="match status" value="1"/>
</dbReference>
<dbReference type="Gene3D" id="3.50.50.60">
    <property type="entry name" value="FAD/NAD(P)-binding domain"/>
    <property type="match status" value="1"/>
</dbReference>
<name>A0AAD7XK57_9STRA</name>
<dbReference type="GO" id="GO:0071949">
    <property type="term" value="F:FAD binding"/>
    <property type="evidence" value="ECO:0007669"/>
    <property type="project" value="InterPro"/>
</dbReference>
<organism evidence="7 8">
    <name type="scientific">Chrysophaeum taylorii</name>
    <dbReference type="NCBI Taxonomy" id="2483200"/>
    <lineage>
        <taxon>Eukaryota</taxon>
        <taxon>Sar</taxon>
        <taxon>Stramenopiles</taxon>
        <taxon>Ochrophyta</taxon>
        <taxon>Pelagophyceae</taxon>
        <taxon>Pelagomonadales</taxon>
        <taxon>Pelagomonadaceae</taxon>
        <taxon>Chrysophaeum</taxon>
    </lineage>
</organism>
<evidence type="ECO:0000313" key="8">
    <source>
        <dbReference type="Proteomes" id="UP001230188"/>
    </source>
</evidence>
<evidence type="ECO:0000313" key="7">
    <source>
        <dbReference type="EMBL" id="KAJ8601336.1"/>
    </source>
</evidence>
<dbReference type="PANTHER" id="PTHR46496">
    <property type="match status" value="1"/>
</dbReference>
<dbReference type="Pfam" id="PF13450">
    <property type="entry name" value="NAD_binding_8"/>
    <property type="match status" value="1"/>
</dbReference>
<evidence type="ECO:0000256" key="3">
    <source>
        <dbReference type="ARBA" id="ARBA00022827"/>
    </source>
</evidence>
<protein>
    <recommendedName>
        <fullName evidence="6">FAD-binding domain-containing protein</fullName>
    </recommendedName>
</protein>
<feature type="region of interest" description="Disordered" evidence="5">
    <location>
        <begin position="596"/>
        <end position="617"/>
    </location>
</feature>
<proteinExistence type="predicted"/>
<comment type="caution">
    <text evidence="7">The sequence shown here is derived from an EMBL/GenBank/DDBJ whole genome shotgun (WGS) entry which is preliminary data.</text>
</comment>
<evidence type="ECO:0000256" key="1">
    <source>
        <dbReference type="ARBA" id="ARBA00001974"/>
    </source>
</evidence>
<dbReference type="GO" id="GO:0016491">
    <property type="term" value="F:oxidoreductase activity"/>
    <property type="evidence" value="ECO:0007669"/>
    <property type="project" value="UniProtKB-KW"/>
</dbReference>
<dbReference type="Proteomes" id="UP001230188">
    <property type="component" value="Unassembled WGS sequence"/>
</dbReference>
<evidence type="ECO:0000259" key="6">
    <source>
        <dbReference type="Pfam" id="PF01494"/>
    </source>
</evidence>
<keyword evidence="8" id="KW-1185">Reference proteome</keyword>
<evidence type="ECO:0000256" key="2">
    <source>
        <dbReference type="ARBA" id="ARBA00022630"/>
    </source>
</evidence>